<feature type="domain" description="GmrSD restriction endonucleases C-terminal" evidence="2">
    <location>
        <begin position="444"/>
        <end position="557"/>
    </location>
</feature>
<dbReference type="Proteomes" id="UP000421283">
    <property type="component" value="Unassembled WGS sequence"/>
</dbReference>
<reference evidence="4" key="3">
    <citation type="submission" date="2022-12" db="EMBL/GenBank/DDBJ databases">
        <title>Distinct polysaccharide growth profiles of human intestinal Prevotella copri isolates.</title>
        <authorList>
            <person name="Fehlner-Peach H."/>
            <person name="Magnabosco C."/>
            <person name="Raghavan V."/>
            <person name="Scher J.U."/>
            <person name="Tett A."/>
            <person name="Cox L.M."/>
            <person name="Gottsegen C."/>
            <person name="Watters A."/>
            <person name="Wiltshire- Gordon J.D."/>
            <person name="Segata N."/>
            <person name="Bonneau R."/>
            <person name="Littman D.R."/>
        </authorList>
    </citation>
    <scope>NUCLEOTIDE SEQUENCE</scope>
    <source>
        <strain evidence="4">IAU3127</strain>
    </source>
</reference>
<comment type="caution">
    <text evidence="4">The sequence shown here is derived from an EMBL/GenBank/DDBJ whole genome shotgun (WGS) entry which is preliminary data.</text>
</comment>
<reference evidence="5" key="1">
    <citation type="submission" date="2019-09" db="EMBL/GenBank/DDBJ databases">
        <title>Distinct polysaccharide growth profiles of human intestinal Prevotella copri isolates.</title>
        <authorList>
            <person name="Fehlner-Peach H."/>
            <person name="Magnabosco C."/>
            <person name="Raghavan V."/>
            <person name="Scher J.U."/>
            <person name="Tett A."/>
            <person name="Cox L.M."/>
            <person name="Gottsegen C."/>
            <person name="Watters A."/>
            <person name="Wiltshire- Gordon J.D."/>
            <person name="Segata N."/>
            <person name="Bonneau R."/>
            <person name="Littman D.R."/>
        </authorList>
    </citation>
    <scope>NUCLEOTIDE SEQUENCE [LARGE SCALE GENOMIC DNA]</scope>
    <source>
        <strain evidence="5">iAU3127</strain>
    </source>
</reference>
<dbReference type="InterPro" id="IPR011089">
    <property type="entry name" value="GmrSD_C"/>
</dbReference>
<evidence type="ECO:0000313" key="3">
    <source>
        <dbReference type="EMBL" id="MBV3409033.1"/>
    </source>
</evidence>
<evidence type="ECO:0000313" key="5">
    <source>
        <dbReference type="Proteomes" id="UP000421283"/>
    </source>
</evidence>
<dbReference type="Pfam" id="PF07510">
    <property type="entry name" value="GmrSD_C"/>
    <property type="match status" value="1"/>
</dbReference>
<accession>A0AA90VMH8</accession>
<sequence>MAQEIIPDKQSVLSCLKQKVYYVDFYQREYVWTKNTVEVLLNDIFYAFEISYKEHKDEEMSQEVLEKYNWYYLNVFITNKVEGKVFIVDGQQRLSTLTLIATKLYHITNNDNLKDILRDCIFAKDQFKGNVFCIDNDKRKDVMQCILDGTVYQDAYKNKTEETIIERYEDISKFIDDKRLDDVELTAFIYYFLNRLVLVELSIQKDDTPMVFEVINDRGEALKPFEILKGKMIGLLSKSDTNKYSEKWDAALNRISGREDNFFADYLKSQFVFKKNASLEKQIINSYHRYIFDYNDIADKLSFRRSDKKHHENIKLFINNELGYYTSLYAKISTCGDEFVQYNLNINDISGLYQQIMAACDVNDELTDEKIHAIAKEADRLWVLFVLNGIYDSNDFQDVSYRLNGKLKGLDMASYREVYDEIIMQSIREKRNVSGEVSLLDFNSFLRKNYTNTNRRFLRYLFSRVEKFICEHTNQNMQNDIYYISTKTGNKTGYHIEHILSENEKNRGYFKDVEEFEDQRNLLGGLLLLKGLDNISSGNEEYSDKLKTYSNGLVWGHSLCEDFYHANKDFDKFNKELSGKCNVGFNAYSVFDQNALMERSRLLYEIVKVIWEVS</sequence>
<dbReference type="InterPro" id="IPR004919">
    <property type="entry name" value="GmrSD_N"/>
</dbReference>
<feature type="domain" description="GmrSD restriction endonucleases N-terminal" evidence="1">
    <location>
        <begin position="16"/>
        <end position="231"/>
    </location>
</feature>
<protein>
    <submittedName>
        <fullName evidence="4">DUF262 domain-containing protein</fullName>
    </submittedName>
</protein>
<dbReference type="AlphaFoldDB" id="A0AA90VMH8"/>
<organism evidence="4 5">
    <name type="scientific">Segatella copri</name>
    <dbReference type="NCBI Taxonomy" id="165179"/>
    <lineage>
        <taxon>Bacteria</taxon>
        <taxon>Pseudomonadati</taxon>
        <taxon>Bacteroidota</taxon>
        <taxon>Bacteroidia</taxon>
        <taxon>Bacteroidales</taxon>
        <taxon>Prevotellaceae</taxon>
        <taxon>Segatella</taxon>
    </lineage>
</organism>
<dbReference type="EMBL" id="VZAP01000062">
    <property type="protein sequence ID" value="MQO92089.1"/>
    <property type="molecule type" value="Genomic_DNA"/>
</dbReference>
<dbReference type="RefSeq" id="WP_153137856.1">
    <property type="nucleotide sequence ID" value="NZ_JAHOEK010000034.1"/>
</dbReference>
<proteinExistence type="predicted"/>
<dbReference type="Proteomes" id="UP001196316">
    <property type="component" value="Unassembled WGS sequence"/>
</dbReference>
<evidence type="ECO:0000313" key="4">
    <source>
        <dbReference type="EMBL" id="MQO92089.1"/>
    </source>
</evidence>
<dbReference type="EMBL" id="JAHOEP010000034">
    <property type="protein sequence ID" value="MBV3409033.1"/>
    <property type="molecule type" value="Genomic_DNA"/>
</dbReference>
<evidence type="ECO:0000259" key="2">
    <source>
        <dbReference type="Pfam" id="PF07510"/>
    </source>
</evidence>
<gene>
    <name evidence="4" type="ORF">F7D31_05280</name>
    <name evidence="3" type="ORF">KSW80_11565</name>
</gene>
<name>A0AA90VMH8_9BACT</name>
<dbReference type="Pfam" id="PF03235">
    <property type="entry name" value="GmrSD_N"/>
    <property type="match status" value="1"/>
</dbReference>
<evidence type="ECO:0000259" key="1">
    <source>
        <dbReference type="Pfam" id="PF03235"/>
    </source>
</evidence>
<dbReference type="PANTHER" id="PTHR35149">
    <property type="entry name" value="SLL5132 PROTEIN"/>
    <property type="match status" value="1"/>
</dbReference>
<reference evidence="3" key="2">
    <citation type="submission" date="2021-06" db="EMBL/GenBank/DDBJ databases">
        <title>Collection of gut derived symbiotic bacterial strains cultured from healthy donors.</title>
        <authorList>
            <person name="Lin H."/>
            <person name="Littmann E."/>
            <person name="Pamer E.G."/>
        </authorList>
    </citation>
    <scope>NUCLEOTIDE SEQUENCE</scope>
    <source>
        <strain evidence="3">MSK.21.60</strain>
    </source>
</reference>
<dbReference type="PANTHER" id="PTHR35149:SF1">
    <property type="entry name" value="DUF5655 DOMAIN-CONTAINING PROTEIN"/>
    <property type="match status" value="1"/>
</dbReference>